<dbReference type="VEuPathDB" id="FungiDB:ASPWEDRAFT_173101"/>
<evidence type="ECO:0000256" key="5">
    <source>
        <dbReference type="PIRSR" id="PIRSR602401-1"/>
    </source>
</evidence>
<keyword evidence="5 6" id="KW-0349">Heme</keyword>
<proteinExistence type="inferred from homology"/>
<evidence type="ECO:0000313" key="8">
    <source>
        <dbReference type="EMBL" id="OJJ33663.1"/>
    </source>
</evidence>
<protein>
    <recommendedName>
        <fullName evidence="10">O-methylsterigmatocystin oxidoreductase</fullName>
    </recommendedName>
</protein>
<dbReference type="EMBL" id="KV878213">
    <property type="protein sequence ID" value="OJJ33663.1"/>
    <property type="molecule type" value="Genomic_DNA"/>
</dbReference>
<feature type="chain" id="PRO_5012205683" description="O-methylsterigmatocystin oxidoreductase" evidence="7">
    <location>
        <begin position="22"/>
        <end position="525"/>
    </location>
</feature>
<dbReference type="InterPro" id="IPR017972">
    <property type="entry name" value="Cyt_P450_CS"/>
</dbReference>
<dbReference type="PRINTS" id="PR00463">
    <property type="entry name" value="EP450I"/>
</dbReference>
<dbReference type="STRING" id="1073089.A0A1L9RFL2"/>
<evidence type="ECO:0000256" key="3">
    <source>
        <dbReference type="ARBA" id="ARBA00023002"/>
    </source>
</evidence>
<dbReference type="PRINTS" id="PR00385">
    <property type="entry name" value="P450"/>
</dbReference>
<evidence type="ECO:0000256" key="2">
    <source>
        <dbReference type="ARBA" id="ARBA00022723"/>
    </source>
</evidence>
<evidence type="ECO:0000256" key="1">
    <source>
        <dbReference type="ARBA" id="ARBA00010617"/>
    </source>
</evidence>
<reference evidence="9" key="1">
    <citation type="journal article" date="2017" name="Genome Biol.">
        <title>Comparative genomics reveals high biological diversity and specific adaptations in the industrially and medically important fungal genus Aspergillus.</title>
        <authorList>
            <person name="de Vries R.P."/>
            <person name="Riley R."/>
            <person name="Wiebenga A."/>
            <person name="Aguilar-Osorio G."/>
            <person name="Amillis S."/>
            <person name="Uchima C.A."/>
            <person name="Anderluh G."/>
            <person name="Asadollahi M."/>
            <person name="Askin M."/>
            <person name="Barry K."/>
            <person name="Battaglia E."/>
            <person name="Bayram O."/>
            <person name="Benocci T."/>
            <person name="Braus-Stromeyer S.A."/>
            <person name="Caldana C."/>
            <person name="Canovas D."/>
            <person name="Cerqueira G.C."/>
            <person name="Chen F."/>
            <person name="Chen W."/>
            <person name="Choi C."/>
            <person name="Clum A."/>
            <person name="Dos Santos R.A."/>
            <person name="Damasio A.R."/>
            <person name="Diallinas G."/>
            <person name="Emri T."/>
            <person name="Fekete E."/>
            <person name="Flipphi M."/>
            <person name="Freyberg S."/>
            <person name="Gallo A."/>
            <person name="Gournas C."/>
            <person name="Habgood R."/>
            <person name="Hainaut M."/>
            <person name="Harispe M.L."/>
            <person name="Henrissat B."/>
            <person name="Hilden K.S."/>
            <person name="Hope R."/>
            <person name="Hossain A."/>
            <person name="Karabika E."/>
            <person name="Karaffa L."/>
            <person name="Karanyi Z."/>
            <person name="Krasevec N."/>
            <person name="Kuo A."/>
            <person name="Kusch H."/>
            <person name="LaButti K."/>
            <person name="Lagendijk E.L."/>
            <person name="Lapidus A."/>
            <person name="Levasseur A."/>
            <person name="Lindquist E."/>
            <person name="Lipzen A."/>
            <person name="Logrieco A.F."/>
            <person name="MacCabe A."/>
            <person name="Maekelae M.R."/>
            <person name="Malavazi I."/>
            <person name="Melin P."/>
            <person name="Meyer V."/>
            <person name="Mielnichuk N."/>
            <person name="Miskei M."/>
            <person name="Molnar A.P."/>
            <person name="Mule G."/>
            <person name="Ngan C.Y."/>
            <person name="Orejas M."/>
            <person name="Orosz E."/>
            <person name="Ouedraogo J.P."/>
            <person name="Overkamp K.M."/>
            <person name="Park H.-S."/>
            <person name="Perrone G."/>
            <person name="Piumi F."/>
            <person name="Punt P.J."/>
            <person name="Ram A.F."/>
            <person name="Ramon A."/>
            <person name="Rauscher S."/>
            <person name="Record E."/>
            <person name="Riano-Pachon D.M."/>
            <person name="Robert V."/>
            <person name="Roehrig J."/>
            <person name="Ruller R."/>
            <person name="Salamov A."/>
            <person name="Salih N.S."/>
            <person name="Samson R.A."/>
            <person name="Sandor E."/>
            <person name="Sanguinetti M."/>
            <person name="Schuetze T."/>
            <person name="Sepcic K."/>
            <person name="Shelest E."/>
            <person name="Sherlock G."/>
            <person name="Sophianopoulou V."/>
            <person name="Squina F.M."/>
            <person name="Sun H."/>
            <person name="Susca A."/>
            <person name="Todd R.B."/>
            <person name="Tsang A."/>
            <person name="Unkles S.E."/>
            <person name="van de Wiele N."/>
            <person name="van Rossen-Uffink D."/>
            <person name="Oliveira J.V."/>
            <person name="Vesth T.C."/>
            <person name="Visser J."/>
            <person name="Yu J.-H."/>
            <person name="Zhou M."/>
            <person name="Andersen M.R."/>
            <person name="Archer D.B."/>
            <person name="Baker S.E."/>
            <person name="Benoit I."/>
            <person name="Brakhage A.A."/>
            <person name="Braus G.H."/>
            <person name="Fischer R."/>
            <person name="Frisvad J.C."/>
            <person name="Goldman G.H."/>
            <person name="Houbraken J."/>
            <person name="Oakley B."/>
            <person name="Pocsi I."/>
            <person name="Scazzocchio C."/>
            <person name="Seiboth B."/>
            <person name="vanKuyk P.A."/>
            <person name="Wortman J."/>
            <person name="Dyer P.S."/>
            <person name="Grigoriev I.V."/>
        </authorList>
    </citation>
    <scope>NUCLEOTIDE SEQUENCE [LARGE SCALE GENOMIC DNA]</scope>
    <source>
        <strain evidence="9">DTO 134E9</strain>
    </source>
</reference>
<organism evidence="8 9">
    <name type="scientific">Aspergillus wentii DTO 134E9</name>
    <dbReference type="NCBI Taxonomy" id="1073089"/>
    <lineage>
        <taxon>Eukaryota</taxon>
        <taxon>Fungi</taxon>
        <taxon>Dikarya</taxon>
        <taxon>Ascomycota</taxon>
        <taxon>Pezizomycotina</taxon>
        <taxon>Eurotiomycetes</taxon>
        <taxon>Eurotiomycetidae</taxon>
        <taxon>Eurotiales</taxon>
        <taxon>Aspergillaceae</taxon>
        <taxon>Aspergillus</taxon>
        <taxon>Aspergillus subgen. Cremei</taxon>
    </lineage>
</organism>
<evidence type="ECO:0000256" key="4">
    <source>
        <dbReference type="ARBA" id="ARBA00023004"/>
    </source>
</evidence>
<name>A0A1L9RFL2_ASPWE</name>
<evidence type="ECO:0000313" key="9">
    <source>
        <dbReference type="Proteomes" id="UP000184383"/>
    </source>
</evidence>
<dbReference type="PROSITE" id="PS00086">
    <property type="entry name" value="CYTOCHROME_P450"/>
    <property type="match status" value="1"/>
</dbReference>
<evidence type="ECO:0000256" key="6">
    <source>
        <dbReference type="RuleBase" id="RU000461"/>
    </source>
</evidence>
<dbReference type="OrthoDB" id="1103324at2759"/>
<dbReference type="Proteomes" id="UP000184383">
    <property type="component" value="Unassembled WGS sequence"/>
</dbReference>
<feature type="signal peptide" evidence="7">
    <location>
        <begin position="1"/>
        <end position="21"/>
    </location>
</feature>
<dbReference type="InterPro" id="IPR002401">
    <property type="entry name" value="Cyt_P450_E_grp-I"/>
</dbReference>
<dbReference type="PANTHER" id="PTHR46300">
    <property type="entry name" value="P450, PUTATIVE (EUROFUNG)-RELATED-RELATED"/>
    <property type="match status" value="1"/>
</dbReference>
<keyword evidence="2 5" id="KW-0479">Metal-binding</keyword>
<feature type="binding site" description="axial binding residue" evidence="5">
    <location>
        <position position="437"/>
    </location>
    <ligand>
        <name>heme</name>
        <dbReference type="ChEBI" id="CHEBI:30413"/>
    </ligand>
    <ligandPart>
        <name>Fe</name>
        <dbReference type="ChEBI" id="CHEBI:18248"/>
    </ligandPart>
</feature>
<dbReference type="InterPro" id="IPR036396">
    <property type="entry name" value="Cyt_P450_sf"/>
</dbReference>
<keyword evidence="6" id="KW-0503">Monooxygenase</keyword>
<keyword evidence="9" id="KW-1185">Reference proteome</keyword>
<gene>
    <name evidence="8" type="ORF">ASPWEDRAFT_173101</name>
</gene>
<keyword evidence="3 6" id="KW-0560">Oxidoreductase</keyword>
<dbReference type="Gene3D" id="1.10.630.10">
    <property type="entry name" value="Cytochrome P450"/>
    <property type="match status" value="1"/>
</dbReference>
<dbReference type="AlphaFoldDB" id="A0A1L9RFL2"/>
<dbReference type="InterPro" id="IPR001128">
    <property type="entry name" value="Cyt_P450"/>
</dbReference>
<comment type="similarity">
    <text evidence="1 6">Belongs to the cytochrome P450 family.</text>
</comment>
<keyword evidence="7" id="KW-0732">Signal</keyword>
<dbReference type="GeneID" id="63746869"/>
<dbReference type="CDD" id="cd11065">
    <property type="entry name" value="CYP64-like"/>
    <property type="match status" value="1"/>
</dbReference>
<dbReference type="GO" id="GO:0016705">
    <property type="term" value="F:oxidoreductase activity, acting on paired donors, with incorporation or reduction of molecular oxygen"/>
    <property type="evidence" value="ECO:0007669"/>
    <property type="project" value="InterPro"/>
</dbReference>
<dbReference type="GO" id="GO:0004497">
    <property type="term" value="F:monooxygenase activity"/>
    <property type="evidence" value="ECO:0007669"/>
    <property type="project" value="UniProtKB-KW"/>
</dbReference>
<accession>A0A1L9RFL2</accession>
<dbReference type="PANTHER" id="PTHR46300:SF11">
    <property type="entry name" value="OXIDOREDUCTASE, PUTATIVE-RELATED"/>
    <property type="match status" value="1"/>
</dbReference>
<keyword evidence="4 5" id="KW-0408">Iron</keyword>
<evidence type="ECO:0008006" key="10">
    <source>
        <dbReference type="Google" id="ProtNLM"/>
    </source>
</evidence>
<comment type="cofactor">
    <cofactor evidence="5">
        <name>heme</name>
        <dbReference type="ChEBI" id="CHEBI:30413"/>
    </cofactor>
</comment>
<dbReference type="SUPFAM" id="SSF48264">
    <property type="entry name" value="Cytochrome P450"/>
    <property type="match status" value="1"/>
</dbReference>
<dbReference type="RefSeq" id="XP_040687339.1">
    <property type="nucleotide sequence ID" value="XM_040831021.1"/>
</dbReference>
<dbReference type="Pfam" id="PF00067">
    <property type="entry name" value="p450"/>
    <property type="match status" value="1"/>
</dbReference>
<dbReference type="GO" id="GO:0020037">
    <property type="term" value="F:heme binding"/>
    <property type="evidence" value="ECO:0007669"/>
    <property type="project" value="InterPro"/>
</dbReference>
<dbReference type="InterPro" id="IPR050364">
    <property type="entry name" value="Cytochrome_P450_fung"/>
</dbReference>
<sequence>MAFLLCLLIIISIYLYKSSKSKSPTPYPAGLPIIGNTLQLTSQPHRQFIQWARQYGEIYRVRLGLMDWYMLNSPEAIKEILDKQSSVTSSRAPMPAAQEALSGGMRFVFMAYGPEWRKLRSVSHKLLTPRMSDTFRPSQDFEAKQLLFDLLVDNAGEREFYMHVRRYTTSVMMTSTYGRRIPTWECDDVREVYAVMKDFSEASVPGQYIVDVIPWLADILPKQLHWWQRSIRLLREKQDALWMKLWSGLRTKMESGNAPECFVKQFIESDYENMGISELQAAFLAGTMIEAGSETTSSALNSCILYLSAYPDIQRRAQDEIDQVVGSIRSPSFSDIEHLPYIRAIVKEVFRMRPPTNMGIPHYTTADITYKQHTIPKNSMIIMQQYPLHYDPSLFPDPETFKPERYLNHPHGSGVYATMADPYERDHWSFGAGRRICVGIHLAENSLFITIAKILWAFNIVAAEKVDLSDDAYEPGMMTIPKPFSVRFESRSAEVEEVVRGEWELAEREGYTLRDRKVDAMGIVV</sequence>
<evidence type="ECO:0000256" key="7">
    <source>
        <dbReference type="SAM" id="SignalP"/>
    </source>
</evidence>
<dbReference type="GO" id="GO:0005506">
    <property type="term" value="F:iron ion binding"/>
    <property type="evidence" value="ECO:0007669"/>
    <property type="project" value="InterPro"/>
</dbReference>